<dbReference type="InterPro" id="IPR021317">
    <property type="entry name" value="DUF2917"/>
</dbReference>
<reference evidence="2 3" key="1">
    <citation type="submission" date="2019-09" db="EMBL/GenBank/DDBJ databases">
        <title>Isolation of a novel species in the genus Cupriavidus from patients with sepsis using whole genome sequencing.</title>
        <authorList>
            <person name="Kweon O.J."/>
            <person name="Lee M.-K."/>
        </authorList>
    </citation>
    <scope>NUCLEOTIDE SEQUENCE [LARGE SCALE GENOMIC DNA]</scope>
    <source>
        <strain evidence="2 3">MKL-01</strain>
    </source>
</reference>
<evidence type="ECO:0000256" key="1">
    <source>
        <dbReference type="SAM" id="MobiDB-lite"/>
    </source>
</evidence>
<accession>A0A5M8ABP8</accession>
<dbReference type="RefSeq" id="WP_149317178.1">
    <property type="nucleotide sequence ID" value="NZ_VWRN01000047.1"/>
</dbReference>
<keyword evidence="3" id="KW-1185">Reference proteome</keyword>
<dbReference type="EMBL" id="VWRN01000047">
    <property type="protein sequence ID" value="KAA6120109.1"/>
    <property type="molecule type" value="Genomic_DNA"/>
</dbReference>
<sequence length="115" mass="12972">MQELRDYELDQAGTPVSWRARPGQRIVARDGNIWLTVEGQRGDIWLAPGQSFDLPEGAWVWISADAPGARFTVAQQSAPLSWRGLLALLRPRPRPDPIRLPEPSAGWWPARHLSR</sequence>
<dbReference type="AlphaFoldDB" id="A0A5M8ABP8"/>
<proteinExistence type="predicted"/>
<dbReference type="Pfam" id="PF11142">
    <property type="entry name" value="DUF2917"/>
    <property type="match status" value="1"/>
</dbReference>
<comment type="caution">
    <text evidence="2">The sequence shown here is derived from an EMBL/GenBank/DDBJ whole genome shotgun (WGS) entry which is preliminary data.</text>
</comment>
<feature type="region of interest" description="Disordered" evidence="1">
    <location>
        <begin position="94"/>
        <end position="115"/>
    </location>
</feature>
<evidence type="ECO:0000313" key="3">
    <source>
        <dbReference type="Proteomes" id="UP000324324"/>
    </source>
</evidence>
<gene>
    <name evidence="2" type="ORF">F1599_18210</name>
</gene>
<organism evidence="2 3">
    <name type="scientific">Cupriavidus cauae</name>
    <dbReference type="NCBI Taxonomy" id="2608999"/>
    <lineage>
        <taxon>Bacteria</taxon>
        <taxon>Pseudomonadati</taxon>
        <taxon>Pseudomonadota</taxon>
        <taxon>Betaproteobacteria</taxon>
        <taxon>Burkholderiales</taxon>
        <taxon>Burkholderiaceae</taxon>
        <taxon>Cupriavidus</taxon>
    </lineage>
</organism>
<dbReference type="Proteomes" id="UP000324324">
    <property type="component" value="Unassembled WGS sequence"/>
</dbReference>
<name>A0A5M8ABP8_9BURK</name>
<protein>
    <submittedName>
        <fullName evidence="2">DUF2917 domain-containing protein</fullName>
    </submittedName>
</protein>
<evidence type="ECO:0000313" key="2">
    <source>
        <dbReference type="EMBL" id="KAA6120109.1"/>
    </source>
</evidence>